<protein>
    <recommendedName>
        <fullName evidence="7">Peptidase S8/S53 domain-containing protein</fullName>
    </recommendedName>
</protein>
<comment type="caution">
    <text evidence="5">Lacks conserved residue(s) required for the propagation of feature annotation.</text>
</comment>
<evidence type="ECO:0000313" key="8">
    <source>
        <dbReference type="EMBL" id="TDE11809.1"/>
    </source>
</evidence>
<dbReference type="PANTHER" id="PTHR43806:SF11">
    <property type="entry name" value="CEREVISIN-RELATED"/>
    <property type="match status" value="1"/>
</dbReference>
<evidence type="ECO:0000259" key="7">
    <source>
        <dbReference type="Pfam" id="PF00082"/>
    </source>
</evidence>
<proteinExistence type="inferred from homology"/>
<dbReference type="GO" id="GO:0004252">
    <property type="term" value="F:serine-type endopeptidase activity"/>
    <property type="evidence" value="ECO:0007669"/>
    <property type="project" value="InterPro"/>
</dbReference>
<dbReference type="SUPFAM" id="SSF52743">
    <property type="entry name" value="Subtilisin-like"/>
    <property type="match status" value="1"/>
</dbReference>
<comment type="caution">
    <text evidence="8">The sequence shown here is derived from an EMBL/GenBank/DDBJ whole genome shotgun (WGS) entry which is preliminary data.</text>
</comment>
<evidence type="ECO:0000256" key="2">
    <source>
        <dbReference type="ARBA" id="ARBA00022670"/>
    </source>
</evidence>
<keyword evidence="2" id="KW-0645">Protease</keyword>
<evidence type="ECO:0000256" key="1">
    <source>
        <dbReference type="ARBA" id="ARBA00011073"/>
    </source>
</evidence>
<dbReference type="RefSeq" id="WP_131893391.1">
    <property type="nucleotide sequence ID" value="NZ_SMKZ01000009.1"/>
</dbReference>
<keyword evidence="9" id="KW-1185">Reference proteome</keyword>
<dbReference type="GO" id="GO:0006508">
    <property type="term" value="P:proteolysis"/>
    <property type="evidence" value="ECO:0007669"/>
    <property type="project" value="UniProtKB-KW"/>
</dbReference>
<reference evidence="8 9" key="1">
    <citation type="submission" date="2019-03" db="EMBL/GenBank/DDBJ databases">
        <title>Draft genome sequences of novel Actinobacteria.</title>
        <authorList>
            <person name="Sahin N."/>
            <person name="Ay H."/>
            <person name="Saygin H."/>
        </authorList>
    </citation>
    <scope>NUCLEOTIDE SEQUENCE [LARGE SCALE GENOMIC DNA]</scope>
    <source>
        <strain evidence="8 9">5K138</strain>
    </source>
</reference>
<dbReference type="Gene3D" id="3.40.50.200">
    <property type="entry name" value="Peptidase S8/S53 domain"/>
    <property type="match status" value="1"/>
</dbReference>
<feature type="domain" description="Peptidase S8/S53" evidence="7">
    <location>
        <begin position="255"/>
        <end position="491"/>
    </location>
</feature>
<dbReference type="PROSITE" id="PS00138">
    <property type="entry name" value="SUBTILASE_SER"/>
    <property type="match status" value="1"/>
</dbReference>
<accession>A0A4R5DDH0</accession>
<dbReference type="PRINTS" id="PR00723">
    <property type="entry name" value="SUBTILISIN"/>
</dbReference>
<dbReference type="InterPro" id="IPR050131">
    <property type="entry name" value="Peptidase_S8_subtilisin-like"/>
</dbReference>
<dbReference type="Proteomes" id="UP000294739">
    <property type="component" value="Unassembled WGS sequence"/>
</dbReference>
<name>A0A4R5DDH0_9ACTN</name>
<dbReference type="PANTHER" id="PTHR43806">
    <property type="entry name" value="PEPTIDASE S8"/>
    <property type="match status" value="1"/>
</dbReference>
<dbReference type="InterPro" id="IPR015500">
    <property type="entry name" value="Peptidase_S8_subtilisin-rel"/>
</dbReference>
<dbReference type="InterPro" id="IPR023828">
    <property type="entry name" value="Peptidase_S8_Ser-AS"/>
</dbReference>
<dbReference type="Pfam" id="PF00082">
    <property type="entry name" value="Peptidase_S8"/>
    <property type="match status" value="1"/>
</dbReference>
<feature type="region of interest" description="Disordered" evidence="6">
    <location>
        <begin position="754"/>
        <end position="773"/>
    </location>
</feature>
<evidence type="ECO:0000256" key="6">
    <source>
        <dbReference type="SAM" id="MobiDB-lite"/>
    </source>
</evidence>
<dbReference type="InParanoid" id="A0A4R5DDH0"/>
<evidence type="ECO:0000256" key="4">
    <source>
        <dbReference type="ARBA" id="ARBA00022825"/>
    </source>
</evidence>
<dbReference type="AlphaFoldDB" id="A0A4R5DDH0"/>
<dbReference type="InterPro" id="IPR036852">
    <property type="entry name" value="Peptidase_S8/S53_dom_sf"/>
</dbReference>
<evidence type="ECO:0000256" key="3">
    <source>
        <dbReference type="ARBA" id="ARBA00022801"/>
    </source>
</evidence>
<dbReference type="EMBL" id="SMKZ01000009">
    <property type="protein sequence ID" value="TDE11809.1"/>
    <property type="molecule type" value="Genomic_DNA"/>
</dbReference>
<sequence>MNLSDIQPIRCRAAFVAAAVIVLAACTGDDGDDRDDPPGPDPSIAVPSVTAEVVDGVPRLEWEAVDGAVAYRISSASGSGGEDGEDVSASGTDVPADICAEGTCSLSLMAGGLDLDGETTVSAVTEDGTYSEPATVAVDLPEPDSEPAEIDEQNLEVLLVYGWNLDEDAPYDPDAPPLTEVVPVESLEEAQRVIEEAQQPGTGVISASLNLPADATGDGGGDGEDEGDLYDEYLARGTWQVEEMGYDQLPGDPPGDGVVIATIEQSGVDASHPSLAGAVEDGYHVGGDGDGLVDPGVHATGVASLMVGQPAGAVPGIAPGATVYPINMGESREDDLHEAIVHAVDAGADIINVSQVLGCSSFLVITSCPTGLKAATDYAEENGVVVVAGAGNNGGAESCDGTPDEELWPAVLETVVSVGAYEPSREVWECTPNRPDVDLLAPGVDLFIADAGGSYALADGTSFAAPLVSGLIAVVLAERPDLSPEAIREMLPQWRRADGQLSVYAALVSAGIIETDEFEPPEGEDLAAVYPYRVELSFDESHEIVPYIEAVDELSMTEGISLTSITRDYAYDNPEYGQDGYEFGEIAGLIFLHDDGSASATGWMQPRPRWAGEHEGYLSVHWEMCTIVPSFTSAAGRMYRWDIPVTVEAALVSDTGGDGESPQVELGFSLGIGATMDEPGELPPVTIHSDDLDRCADLNERFDEEAYLHSVGWRPWPEVEPFVGEHYAAVEQAHEQLIAATPLTLDVPVALDGSDQETTAAGDPDVSITVSTD</sequence>
<evidence type="ECO:0000256" key="5">
    <source>
        <dbReference type="PROSITE-ProRule" id="PRU01240"/>
    </source>
</evidence>
<dbReference type="PROSITE" id="PS51892">
    <property type="entry name" value="SUBTILASE"/>
    <property type="match status" value="1"/>
</dbReference>
<keyword evidence="4" id="KW-0720">Serine protease</keyword>
<dbReference type="InterPro" id="IPR000209">
    <property type="entry name" value="Peptidase_S8/S53_dom"/>
</dbReference>
<dbReference type="OrthoDB" id="9798386at2"/>
<gene>
    <name evidence="8" type="ORF">E1269_08580</name>
</gene>
<keyword evidence="3" id="KW-0378">Hydrolase</keyword>
<comment type="similarity">
    <text evidence="1 5">Belongs to the peptidase S8 family.</text>
</comment>
<evidence type="ECO:0000313" key="9">
    <source>
        <dbReference type="Proteomes" id="UP000294739"/>
    </source>
</evidence>
<organism evidence="8 9">
    <name type="scientific">Jiangella asiatica</name>
    <dbReference type="NCBI Taxonomy" id="2530372"/>
    <lineage>
        <taxon>Bacteria</taxon>
        <taxon>Bacillati</taxon>
        <taxon>Actinomycetota</taxon>
        <taxon>Actinomycetes</taxon>
        <taxon>Jiangellales</taxon>
        <taxon>Jiangellaceae</taxon>
        <taxon>Jiangella</taxon>
    </lineage>
</organism>